<dbReference type="PROSITE" id="PS51257">
    <property type="entry name" value="PROKAR_LIPOPROTEIN"/>
    <property type="match status" value="1"/>
</dbReference>
<protein>
    <submittedName>
        <fullName evidence="1">Penicillin-binding protein activator LpoB</fullName>
    </submittedName>
</protein>
<name>A0A1F7RG86_9BACT</name>
<comment type="caution">
    <text evidence="1">The sequence shown here is derived from an EMBL/GenBank/DDBJ whole genome shotgun (WGS) entry which is preliminary data.</text>
</comment>
<dbReference type="Proteomes" id="UP000178526">
    <property type="component" value="Unassembled WGS sequence"/>
</dbReference>
<accession>A0A1F7RG86</accession>
<reference evidence="1 2" key="1">
    <citation type="journal article" date="2016" name="Nat. Commun.">
        <title>Thousands of microbial genomes shed light on interconnected biogeochemical processes in an aquifer system.</title>
        <authorList>
            <person name="Anantharaman K."/>
            <person name="Brown C.T."/>
            <person name="Hug L.A."/>
            <person name="Sharon I."/>
            <person name="Castelle C.J."/>
            <person name="Probst A.J."/>
            <person name="Thomas B.C."/>
            <person name="Singh A."/>
            <person name="Wilkins M.J."/>
            <person name="Karaoz U."/>
            <person name="Brodie E.L."/>
            <person name="Williams K.H."/>
            <person name="Hubbard S.S."/>
            <person name="Banfield J.F."/>
        </authorList>
    </citation>
    <scope>NUCLEOTIDE SEQUENCE [LARGE SCALE GENOMIC DNA]</scope>
</reference>
<gene>
    <name evidence="1" type="ORF">A2042_09975</name>
</gene>
<dbReference type="Gene3D" id="3.40.50.10610">
    <property type="entry name" value="ABC-type transport auxiliary lipoprotein component"/>
    <property type="match status" value="1"/>
</dbReference>
<dbReference type="EMBL" id="MGDB01000106">
    <property type="protein sequence ID" value="OGL40188.1"/>
    <property type="molecule type" value="Genomic_DNA"/>
</dbReference>
<organism evidence="1 2">
    <name type="scientific">Candidatus Schekmanbacteria bacterium GWA2_38_11</name>
    <dbReference type="NCBI Taxonomy" id="1817876"/>
    <lineage>
        <taxon>Bacteria</taxon>
        <taxon>Candidatus Schekmaniibacteriota</taxon>
    </lineage>
</organism>
<sequence>MAEERIINFKKIILASLIVAFLFGCASDVYRDSTMDFGSIQTVAVMPFANFSKEQTSSERVRDVFITMLLSTGSIYVIPPGEVAKGIATTGVLNPTAPTGEEVIKLTNAIKANAVITGVVKEYGELRSGTTSANIISLSVQMIEGQTGRIVWSASSTKGGIGIKDRLFGGGGEPMNTVTVKAVNDLLDKLFK</sequence>
<dbReference type="AlphaFoldDB" id="A0A1F7RG86"/>
<dbReference type="InterPro" id="IPR008517">
    <property type="entry name" value="GNA1162-like"/>
</dbReference>
<dbReference type="Pfam" id="PF05643">
    <property type="entry name" value="GNA1162-like"/>
    <property type="match status" value="1"/>
</dbReference>
<proteinExistence type="predicted"/>
<evidence type="ECO:0000313" key="2">
    <source>
        <dbReference type="Proteomes" id="UP000178526"/>
    </source>
</evidence>
<evidence type="ECO:0000313" key="1">
    <source>
        <dbReference type="EMBL" id="OGL40188.1"/>
    </source>
</evidence>